<protein>
    <recommendedName>
        <fullName evidence="3 8">Histidinol-phosphatase</fullName>
        <shortName evidence="8">HolPase</shortName>
        <ecNumber evidence="3 8">3.1.3.15</ecNumber>
    </recommendedName>
</protein>
<dbReference type="NCBIfam" id="TIGR01856">
    <property type="entry name" value="hisJ_fam"/>
    <property type="match status" value="1"/>
</dbReference>
<keyword evidence="6 8" id="KW-0368">Histidine biosynthesis</keyword>
<dbReference type="Pfam" id="PF02811">
    <property type="entry name" value="PHP"/>
    <property type="match status" value="1"/>
</dbReference>
<dbReference type="NCBIfam" id="NF005996">
    <property type="entry name" value="PRK08123.1"/>
    <property type="match status" value="1"/>
</dbReference>
<dbReference type="OrthoDB" id="9775255at2"/>
<dbReference type="Gene3D" id="3.20.20.140">
    <property type="entry name" value="Metal-dependent hydrolases"/>
    <property type="match status" value="1"/>
</dbReference>
<reference evidence="10 11" key="1">
    <citation type="submission" date="2017-08" db="EMBL/GenBank/DDBJ databases">
        <authorList>
            <person name="de Groot N.N."/>
        </authorList>
    </citation>
    <scope>NUCLEOTIDE SEQUENCE [LARGE SCALE GENOMIC DNA]</scope>
    <source>
        <strain evidence="10 11">JC228</strain>
    </source>
</reference>
<comment type="catalytic activity">
    <reaction evidence="7 8">
        <text>L-histidinol phosphate + H2O = L-histidinol + phosphate</text>
        <dbReference type="Rhea" id="RHEA:14465"/>
        <dbReference type="ChEBI" id="CHEBI:15377"/>
        <dbReference type="ChEBI" id="CHEBI:43474"/>
        <dbReference type="ChEBI" id="CHEBI:57699"/>
        <dbReference type="ChEBI" id="CHEBI:57980"/>
        <dbReference type="EC" id="3.1.3.15"/>
    </reaction>
</comment>
<dbReference type="AlphaFoldDB" id="A0A285CUZ8"/>
<dbReference type="EC" id="3.1.3.15" evidence="3 8"/>
<dbReference type="InterPro" id="IPR010140">
    <property type="entry name" value="Histidinol_P_phosphatase_HisJ"/>
</dbReference>
<sequence>MEKRDAHIHTPYCPHGAKDKFEEYIEQALIKGFSSITFTEHAPLPHSFADPTPLKDSAMKEEDVEPYIIEINRLKEQYKNEITIKTGFEVDYIAGFEEETQDFLNRYGPQLDDSILSVHFIKCHDQWLCIDYSPDTFSEAIRLTGGADHVYQLYFNQVLKSIRADLGPFKPRRIGHITLAAKFQKKYPPSHSFSSSITEILKEIKEKRYELDMNTAGLRKPLCREIYPRPDILTAAKQMGIPLVFGSDAHHAKELGADYSLIQEYL</sequence>
<keyword evidence="4 8" id="KW-0028">Amino-acid biosynthesis</keyword>
<dbReference type="EMBL" id="OAOP01000005">
    <property type="protein sequence ID" value="SNX71401.1"/>
    <property type="molecule type" value="Genomic_DNA"/>
</dbReference>
<keyword evidence="11" id="KW-1185">Reference proteome</keyword>
<dbReference type="GO" id="GO:0000105">
    <property type="term" value="P:L-histidine biosynthetic process"/>
    <property type="evidence" value="ECO:0007669"/>
    <property type="project" value="UniProtKB-UniRule"/>
</dbReference>
<dbReference type="GO" id="GO:0004401">
    <property type="term" value="F:histidinol-phosphatase activity"/>
    <property type="evidence" value="ECO:0007669"/>
    <property type="project" value="UniProtKB-UniRule"/>
</dbReference>
<comment type="pathway">
    <text evidence="1 8">Amino-acid biosynthesis; L-histidine biosynthesis; L-histidine from 5-phospho-alpha-D-ribose 1-diphosphate: step 8/9.</text>
</comment>
<evidence type="ECO:0000256" key="6">
    <source>
        <dbReference type="ARBA" id="ARBA00023102"/>
    </source>
</evidence>
<dbReference type="PANTHER" id="PTHR21039:SF0">
    <property type="entry name" value="HISTIDINOL-PHOSPHATASE"/>
    <property type="match status" value="1"/>
</dbReference>
<evidence type="ECO:0000313" key="11">
    <source>
        <dbReference type="Proteomes" id="UP000219546"/>
    </source>
</evidence>
<evidence type="ECO:0000256" key="3">
    <source>
        <dbReference type="ARBA" id="ARBA00013085"/>
    </source>
</evidence>
<proteinExistence type="inferred from homology"/>
<evidence type="ECO:0000256" key="5">
    <source>
        <dbReference type="ARBA" id="ARBA00022801"/>
    </source>
</evidence>
<dbReference type="GO" id="GO:0005737">
    <property type="term" value="C:cytoplasm"/>
    <property type="evidence" value="ECO:0007669"/>
    <property type="project" value="TreeGrafter"/>
</dbReference>
<evidence type="ECO:0000256" key="4">
    <source>
        <dbReference type="ARBA" id="ARBA00022605"/>
    </source>
</evidence>
<evidence type="ECO:0000256" key="2">
    <source>
        <dbReference type="ARBA" id="ARBA00009152"/>
    </source>
</evidence>
<name>A0A285CUZ8_9BACI</name>
<dbReference type="Proteomes" id="UP000219546">
    <property type="component" value="Unassembled WGS sequence"/>
</dbReference>
<evidence type="ECO:0000313" key="10">
    <source>
        <dbReference type="EMBL" id="SNX71401.1"/>
    </source>
</evidence>
<evidence type="ECO:0000259" key="9">
    <source>
        <dbReference type="Pfam" id="PF02811"/>
    </source>
</evidence>
<evidence type="ECO:0000256" key="7">
    <source>
        <dbReference type="ARBA" id="ARBA00049158"/>
    </source>
</evidence>
<evidence type="ECO:0000256" key="1">
    <source>
        <dbReference type="ARBA" id="ARBA00004970"/>
    </source>
</evidence>
<dbReference type="RefSeq" id="WP_097158975.1">
    <property type="nucleotide sequence ID" value="NZ_JBEPMQ010000004.1"/>
</dbReference>
<dbReference type="CDD" id="cd12110">
    <property type="entry name" value="PHP_HisPPase_Hisj_like"/>
    <property type="match status" value="1"/>
</dbReference>
<accession>A0A285CUZ8</accession>
<dbReference type="UniPathway" id="UPA00031">
    <property type="reaction ID" value="UER00013"/>
</dbReference>
<gene>
    <name evidence="10" type="ORF">SAMN05877753_105163</name>
</gene>
<dbReference type="PANTHER" id="PTHR21039">
    <property type="entry name" value="HISTIDINOL PHOSPHATASE-RELATED"/>
    <property type="match status" value="1"/>
</dbReference>
<dbReference type="SUPFAM" id="SSF89550">
    <property type="entry name" value="PHP domain-like"/>
    <property type="match status" value="1"/>
</dbReference>
<organism evidence="10 11">
    <name type="scientific">Bacillus oleivorans</name>
    <dbReference type="NCBI Taxonomy" id="1448271"/>
    <lineage>
        <taxon>Bacteria</taxon>
        <taxon>Bacillati</taxon>
        <taxon>Bacillota</taxon>
        <taxon>Bacilli</taxon>
        <taxon>Bacillales</taxon>
        <taxon>Bacillaceae</taxon>
        <taxon>Bacillus</taxon>
    </lineage>
</organism>
<evidence type="ECO:0000256" key="8">
    <source>
        <dbReference type="RuleBase" id="RU366003"/>
    </source>
</evidence>
<comment type="similarity">
    <text evidence="2 8">Belongs to the PHP hydrolase family. HisK subfamily.</text>
</comment>
<feature type="domain" description="PHP" evidence="9">
    <location>
        <begin position="5"/>
        <end position="216"/>
    </location>
</feature>
<dbReference type="InterPro" id="IPR016195">
    <property type="entry name" value="Pol/histidinol_Pase-like"/>
</dbReference>
<dbReference type="Pfam" id="PF13263">
    <property type="entry name" value="PHP_C"/>
    <property type="match status" value="1"/>
</dbReference>
<keyword evidence="5 8" id="KW-0378">Hydrolase</keyword>
<dbReference type="InterPro" id="IPR004013">
    <property type="entry name" value="PHP_dom"/>
</dbReference>